<dbReference type="GO" id="GO:0016787">
    <property type="term" value="F:hydrolase activity"/>
    <property type="evidence" value="ECO:0007669"/>
    <property type="project" value="InterPro"/>
</dbReference>
<dbReference type="PANTHER" id="PTHR11575">
    <property type="entry name" value="5'-NUCLEOTIDASE-RELATED"/>
    <property type="match status" value="1"/>
</dbReference>
<dbReference type="AlphaFoldDB" id="A0A160VE56"/>
<dbReference type="Gene3D" id="3.60.21.10">
    <property type="match status" value="1"/>
</dbReference>
<accession>A0A160VE56</accession>
<dbReference type="InterPro" id="IPR006179">
    <property type="entry name" value="5_nucleotidase/apyrase"/>
</dbReference>
<dbReference type="InterPro" id="IPR029052">
    <property type="entry name" value="Metallo-depent_PP-like"/>
</dbReference>
<dbReference type="EMBL" id="FAXC01000074">
    <property type="protein sequence ID" value="CUV08492.1"/>
    <property type="molecule type" value="Genomic_DNA"/>
</dbReference>
<name>A0A160VE56_9ZZZZ</name>
<reference evidence="1" key="1">
    <citation type="submission" date="2015-10" db="EMBL/GenBank/DDBJ databases">
        <authorList>
            <person name="Gilbert D.G."/>
        </authorList>
    </citation>
    <scope>NUCLEOTIDE SEQUENCE</scope>
</reference>
<evidence type="ECO:0000313" key="1">
    <source>
        <dbReference type="EMBL" id="CUV08492.1"/>
    </source>
</evidence>
<dbReference type="SUPFAM" id="SSF56300">
    <property type="entry name" value="Metallo-dependent phosphatases"/>
    <property type="match status" value="1"/>
</dbReference>
<gene>
    <name evidence="1" type="ORF">MGWOODY_Mmi1487</name>
</gene>
<protein>
    <submittedName>
        <fullName evidence="1">Uncharacterized protein</fullName>
    </submittedName>
</protein>
<sequence length="285" mass="31534">MNVGGFDLAAGRAYLQQIVDSTEIPFISANIIDSKSGELLFPPHHIITEGGFTIGVIGLTNLIPTQVRDVKINDFIKAGEAQIAELKPLVDIIVVLANVNPDKNKVMNEAFTDADYIFVSRNTVRTRPGIEQPVNGPFTYGSNIQGKYLAQVDLQITSLDSPLVDITNLQAQLDNIDRRLKRFQDKDPNKPLDKIYADQPRILKMIEEFSGNRKTLANGLQAARNTSGYTSVALSQKIGDDNEILAYVTDILGQCEALKKYKVQKNIYPNPPGFEERIKKGMKSG</sequence>
<dbReference type="GO" id="GO:0009166">
    <property type="term" value="P:nucleotide catabolic process"/>
    <property type="evidence" value="ECO:0007669"/>
    <property type="project" value="InterPro"/>
</dbReference>
<organism evidence="1">
    <name type="scientific">hydrothermal vent metagenome</name>
    <dbReference type="NCBI Taxonomy" id="652676"/>
    <lineage>
        <taxon>unclassified sequences</taxon>
        <taxon>metagenomes</taxon>
        <taxon>ecological metagenomes</taxon>
    </lineage>
</organism>
<proteinExistence type="predicted"/>
<dbReference type="PANTHER" id="PTHR11575:SF24">
    <property type="entry name" value="5'-NUCLEOTIDASE"/>
    <property type="match status" value="1"/>
</dbReference>